<dbReference type="PANTHER" id="PTHR43655:SF2">
    <property type="entry name" value="AFG3 LIKE MATRIX AAA PEPTIDASE SUBUNIT 2, ISOFORM A"/>
    <property type="match status" value="1"/>
</dbReference>
<dbReference type="Gene3D" id="3.40.1690.20">
    <property type="match status" value="1"/>
</dbReference>
<dbReference type="Pfam" id="PF17862">
    <property type="entry name" value="AAA_lid_3"/>
    <property type="match status" value="1"/>
</dbReference>
<sequence>MNLPFSVIRSCFLRDINKNYSEIYCRLFTLNRPHRYALFLRGFGHTSVLNNVEYKLLHYFISDNRYFSSSKVPKGFGKFTKGGVTPDPKSTETEGSSQAKNESKDDENGRSKPEGDSGPNDNDPKSKYNLVLEPWSLFIIGMTSVLLLELMDTRNLRNEITMQEFISKYFMKGYVTRIQVVNKEFCRCYISQIPPLVLPKYVTFRIGSVDSFEQKINDIQASMGLHPQDYIPIRYVNETNFLSEVKKSLPYLFFTILLVTGLRKISIKGAGGMDRIFKIGRATPMDVKDLKVKVKFKDVAGMHEAKKEISEFVDFLRNPQRYESFGAKIPKGVLLCGDPGTGKTLLAKAVAGEANVPFYSMSGSDFIEVFVGVGPSRVRDLFEKARKNAPAIIFIDEIDAVGKKRSKGGFSGGANDERENTLNQLLVEMDGFKTTTGVIVLAGTNRADILDPALTRPGRFDRTVNISKPDLDERYEIFKVHLKPLKFNPSLDVDEVARRLASLTPNFVGAEIANVSNEAAIQAARRRSENGVCMIDFDNAIERVMAGMKRPPGLLTPQQKLVVAYHEVGHALVGWWLEHADPVLKVSIIPRSSGALGFAQQLPDDSMLFSREALLDKIAVILGGRAAEDIFIGKITTGATDDLNKVTKMCYAFVSKWGMNSKLGLVSFQRDSGEDPNFYRSYSETTAQIIDKEVRSMIEMQYKRVKDMLSGKAELVHKLSQLLYDKETITYKDIANCVGEREFPIKDKHKPYIDVRLLEDEPTTLLGEPTGNVDANEPGIA</sequence>
<dbReference type="GO" id="GO:0046872">
    <property type="term" value="F:metal ion binding"/>
    <property type="evidence" value="ECO:0007669"/>
    <property type="project" value="UniProtKB-KW"/>
</dbReference>
<feature type="region of interest" description="Disordered" evidence="16">
    <location>
        <begin position="79"/>
        <end position="125"/>
    </location>
</feature>
<keyword evidence="6" id="KW-0812">Transmembrane</keyword>
<keyword evidence="19" id="KW-1185">Reference proteome</keyword>
<proteinExistence type="inferred from homology"/>
<dbReference type="FunFam" id="3.40.50.300:FF:000001">
    <property type="entry name" value="ATP-dependent zinc metalloprotease FtsH"/>
    <property type="match status" value="1"/>
</dbReference>
<evidence type="ECO:0000256" key="13">
    <source>
        <dbReference type="ARBA" id="ARBA00023049"/>
    </source>
</evidence>
<dbReference type="GO" id="GO:0016887">
    <property type="term" value="F:ATP hydrolysis activity"/>
    <property type="evidence" value="ECO:0007669"/>
    <property type="project" value="InterPro"/>
</dbReference>
<name>L0AWB5_THEEQ</name>
<keyword evidence="14" id="KW-0496">Mitochondrion</keyword>
<comment type="subcellular location">
    <subcellularLocation>
        <location evidence="2">Mitochondrion membrane</location>
        <topology evidence="2">Multi-pass membrane protein</topology>
    </subcellularLocation>
</comment>
<evidence type="ECO:0000313" key="19">
    <source>
        <dbReference type="Proteomes" id="UP000031512"/>
    </source>
</evidence>
<dbReference type="InterPro" id="IPR027417">
    <property type="entry name" value="P-loop_NTPase"/>
</dbReference>
<evidence type="ECO:0000256" key="2">
    <source>
        <dbReference type="ARBA" id="ARBA00004225"/>
    </source>
</evidence>
<dbReference type="Pfam" id="PF01434">
    <property type="entry name" value="Peptidase_M41"/>
    <property type="match status" value="1"/>
</dbReference>
<keyword evidence="15" id="KW-0472">Membrane</keyword>
<dbReference type="Pfam" id="PF00004">
    <property type="entry name" value="AAA"/>
    <property type="match status" value="1"/>
</dbReference>
<dbReference type="MEROPS" id="M41.A13"/>
<dbReference type="GO" id="GO:0004222">
    <property type="term" value="F:metalloendopeptidase activity"/>
    <property type="evidence" value="ECO:0007669"/>
    <property type="project" value="InterPro"/>
</dbReference>
<keyword evidence="10" id="KW-0862">Zinc</keyword>
<dbReference type="InterPro" id="IPR037219">
    <property type="entry name" value="Peptidase_M41-like"/>
</dbReference>
<comment type="cofactor">
    <cofactor evidence="1">
        <name>Zn(2+)</name>
        <dbReference type="ChEBI" id="CHEBI:29105"/>
    </cofactor>
</comment>
<keyword evidence="9 18" id="KW-0378">Hydrolase</keyword>
<dbReference type="Gene3D" id="3.40.50.300">
    <property type="entry name" value="P-loop containing nucleotide triphosphate hydrolases"/>
    <property type="match status" value="1"/>
</dbReference>
<dbReference type="PROSITE" id="PS00674">
    <property type="entry name" value="AAA"/>
    <property type="match status" value="1"/>
</dbReference>
<evidence type="ECO:0000256" key="6">
    <source>
        <dbReference type="ARBA" id="ARBA00022692"/>
    </source>
</evidence>
<dbReference type="GO" id="GO:0034982">
    <property type="term" value="P:mitochondrial protein processing"/>
    <property type="evidence" value="ECO:0007669"/>
    <property type="project" value="TreeGrafter"/>
</dbReference>
<dbReference type="Proteomes" id="UP000031512">
    <property type="component" value="Chromosome 1"/>
</dbReference>
<dbReference type="InterPro" id="IPR003960">
    <property type="entry name" value="ATPase_AAA_CS"/>
</dbReference>
<dbReference type="AlphaFoldDB" id="L0AWB5"/>
<dbReference type="EMBL" id="CP001669">
    <property type="protein sequence ID" value="AFZ79321.1"/>
    <property type="molecule type" value="Genomic_DNA"/>
</dbReference>
<comment type="similarity">
    <text evidence="4">In the N-terminal section; belongs to the AAA ATPase family.</text>
</comment>
<evidence type="ECO:0000256" key="15">
    <source>
        <dbReference type="ARBA" id="ARBA00023136"/>
    </source>
</evidence>
<reference evidence="18 19" key="1">
    <citation type="journal article" date="2012" name="BMC Genomics">
        <title>Comparative genomic analysis and phylogenetic position of Theileria equi.</title>
        <authorList>
            <person name="Kappmeyer L.S."/>
            <person name="Thiagarajan M."/>
            <person name="Herndon D.R."/>
            <person name="Ramsay J.D."/>
            <person name="Caler E."/>
            <person name="Djikeng A."/>
            <person name="Gillespie J.J."/>
            <person name="Lau A.O."/>
            <person name="Roalson E.H."/>
            <person name="Silva J.C."/>
            <person name="Silva M.G."/>
            <person name="Suarez C.E."/>
            <person name="Ueti M.W."/>
            <person name="Nene V.M."/>
            <person name="Mealey R.H."/>
            <person name="Knowles D.P."/>
            <person name="Brayton K.A."/>
        </authorList>
    </citation>
    <scope>NUCLEOTIDE SEQUENCE [LARGE SCALE GENOMIC DNA]</scope>
    <source>
        <strain evidence="18 19">WA</strain>
    </source>
</reference>
<evidence type="ECO:0000313" key="18">
    <source>
        <dbReference type="EMBL" id="AFZ79321.1"/>
    </source>
</evidence>
<feature type="compositionally biased region" description="Basic and acidic residues" evidence="16">
    <location>
        <begin position="101"/>
        <end position="115"/>
    </location>
</feature>
<evidence type="ECO:0000256" key="3">
    <source>
        <dbReference type="ARBA" id="ARBA00010044"/>
    </source>
</evidence>
<keyword evidence="12" id="KW-1133">Transmembrane helix</keyword>
<dbReference type="SUPFAM" id="SSF52540">
    <property type="entry name" value="P-loop containing nucleoside triphosphate hydrolases"/>
    <property type="match status" value="1"/>
</dbReference>
<dbReference type="InterPro" id="IPR041569">
    <property type="entry name" value="AAA_lid_3"/>
</dbReference>
<feature type="domain" description="AAA+ ATPase" evidence="17">
    <location>
        <begin position="329"/>
        <end position="470"/>
    </location>
</feature>
<dbReference type="OrthoDB" id="1413014at2759"/>
<dbReference type="FunFam" id="1.20.58.760:FF:000003">
    <property type="entry name" value="AFG3-like AAA ATPase 2"/>
    <property type="match status" value="1"/>
</dbReference>
<keyword evidence="7" id="KW-0479">Metal-binding</keyword>
<dbReference type="CDD" id="cd19501">
    <property type="entry name" value="RecA-like_FtsH"/>
    <property type="match status" value="1"/>
</dbReference>
<dbReference type="VEuPathDB" id="PiroplasmaDB:BEWA_021690"/>
<dbReference type="PANTHER" id="PTHR43655">
    <property type="entry name" value="ATP-DEPENDENT PROTEASE"/>
    <property type="match status" value="1"/>
</dbReference>
<keyword evidence="11" id="KW-0067">ATP-binding</keyword>
<evidence type="ECO:0000259" key="17">
    <source>
        <dbReference type="SMART" id="SM00382"/>
    </source>
</evidence>
<dbReference type="SMART" id="SM00382">
    <property type="entry name" value="AAA"/>
    <property type="match status" value="1"/>
</dbReference>
<keyword evidence="8" id="KW-0547">Nucleotide-binding</keyword>
<dbReference type="InterPro" id="IPR050928">
    <property type="entry name" value="ATP-dep_Zn_Metalloprotease"/>
</dbReference>
<gene>
    <name evidence="18" type="ORF">BEWA_021690</name>
</gene>
<dbReference type="KEGG" id="beq:BEWA_021690"/>
<dbReference type="EC" id="3.6.4.3" evidence="18"/>
<dbReference type="GO" id="GO:0005524">
    <property type="term" value="F:ATP binding"/>
    <property type="evidence" value="ECO:0007669"/>
    <property type="project" value="UniProtKB-KW"/>
</dbReference>
<dbReference type="GO" id="GO:0005745">
    <property type="term" value="C:m-AAA complex"/>
    <property type="evidence" value="ECO:0007669"/>
    <property type="project" value="TreeGrafter"/>
</dbReference>
<evidence type="ECO:0000256" key="1">
    <source>
        <dbReference type="ARBA" id="ARBA00001947"/>
    </source>
</evidence>
<evidence type="ECO:0000256" key="11">
    <source>
        <dbReference type="ARBA" id="ARBA00022840"/>
    </source>
</evidence>
<evidence type="ECO:0000256" key="10">
    <source>
        <dbReference type="ARBA" id="ARBA00022833"/>
    </source>
</evidence>
<evidence type="ECO:0000256" key="8">
    <source>
        <dbReference type="ARBA" id="ARBA00022741"/>
    </source>
</evidence>
<evidence type="ECO:0000256" key="5">
    <source>
        <dbReference type="ARBA" id="ARBA00022670"/>
    </source>
</evidence>
<comment type="similarity">
    <text evidence="3">In the C-terminal section; belongs to the peptidase M41 family.</text>
</comment>
<dbReference type="GO" id="GO:0004176">
    <property type="term" value="F:ATP-dependent peptidase activity"/>
    <property type="evidence" value="ECO:0007669"/>
    <property type="project" value="InterPro"/>
</dbReference>
<dbReference type="GeneID" id="15805991"/>
<keyword evidence="13" id="KW-0482">Metalloprotease</keyword>
<dbReference type="InterPro" id="IPR003593">
    <property type="entry name" value="AAA+_ATPase"/>
</dbReference>
<dbReference type="eggNOG" id="KOG0731">
    <property type="taxonomic scope" value="Eukaryota"/>
</dbReference>
<dbReference type="RefSeq" id="XP_004828987.1">
    <property type="nucleotide sequence ID" value="XM_004828930.1"/>
</dbReference>
<dbReference type="HAMAP" id="MF_01458">
    <property type="entry name" value="FtsH"/>
    <property type="match status" value="1"/>
</dbReference>
<dbReference type="InterPro" id="IPR005936">
    <property type="entry name" value="FtsH"/>
</dbReference>
<evidence type="ECO:0000256" key="9">
    <source>
        <dbReference type="ARBA" id="ARBA00022801"/>
    </source>
</evidence>
<dbReference type="SUPFAM" id="SSF140990">
    <property type="entry name" value="FtsH protease domain-like"/>
    <property type="match status" value="1"/>
</dbReference>
<evidence type="ECO:0000256" key="7">
    <source>
        <dbReference type="ARBA" id="ARBA00022723"/>
    </source>
</evidence>
<evidence type="ECO:0000256" key="14">
    <source>
        <dbReference type="ARBA" id="ARBA00023128"/>
    </source>
</evidence>
<evidence type="ECO:0000256" key="12">
    <source>
        <dbReference type="ARBA" id="ARBA00022989"/>
    </source>
</evidence>
<dbReference type="STRING" id="1537102.L0AWB5"/>
<dbReference type="FunFam" id="1.10.8.60:FF:000019">
    <property type="entry name" value="AFG3-like AAA ATPase 2"/>
    <property type="match status" value="1"/>
</dbReference>
<protein>
    <submittedName>
        <fullName evidence="18">ATPase, AAA family domain containing protein</fullName>
        <ecNumber evidence="18">3.6.4.3</ecNumber>
    </submittedName>
</protein>
<dbReference type="InterPro" id="IPR003959">
    <property type="entry name" value="ATPase_AAA_core"/>
</dbReference>
<dbReference type="Gene3D" id="1.20.58.760">
    <property type="entry name" value="Peptidase M41"/>
    <property type="match status" value="1"/>
</dbReference>
<organism evidence="18 19">
    <name type="scientific">Theileria equi strain WA</name>
    <dbReference type="NCBI Taxonomy" id="1537102"/>
    <lineage>
        <taxon>Eukaryota</taxon>
        <taxon>Sar</taxon>
        <taxon>Alveolata</taxon>
        <taxon>Apicomplexa</taxon>
        <taxon>Aconoidasida</taxon>
        <taxon>Piroplasmida</taxon>
        <taxon>Theileriidae</taxon>
        <taxon>Theileria</taxon>
    </lineage>
</organism>
<accession>L0AWB5</accession>
<evidence type="ECO:0000256" key="4">
    <source>
        <dbReference type="ARBA" id="ARBA00010550"/>
    </source>
</evidence>
<dbReference type="NCBIfam" id="TIGR01241">
    <property type="entry name" value="FtsH_fam"/>
    <property type="match status" value="1"/>
</dbReference>
<dbReference type="InterPro" id="IPR000642">
    <property type="entry name" value="Peptidase_M41"/>
</dbReference>
<keyword evidence="5" id="KW-0645">Protease</keyword>
<evidence type="ECO:0000256" key="16">
    <source>
        <dbReference type="SAM" id="MobiDB-lite"/>
    </source>
</evidence>
<dbReference type="Gene3D" id="1.10.8.60">
    <property type="match status" value="1"/>
</dbReference>